<evidence type="ECO:0000256" key="2">
    <source>
        <dbReference type="ARBA" id="ARBA00022692"/>
    </source>
</evidence>
<keyword evidence="3 5" id="KW-1133">Transmembrane helix</keyword>
<feature type="transmembrane region" description="Helical" evidence="5">
    <location>
        <begin position="90"/>
        <end position="123"/>
    </location>
</feature>
<proteinExistence type="predicted"/>
<dbReference type="RefSeq" id="WP_221289651.1">
    <property type="nucleotide sequence ID" value="NZ_AP024597.1"/>
</dbReference>
<keyword evidence="2 5" id="KW-0812">Transmembrane</keyword>
<keyword evidence="4 5" id="KW-0472">Membrane</keyword>
<feature type="transmembrane region" description="Helical" evidence="5">
    <location>
        <begin position="176"/>
        <end position="201"/>
    </location>
</feature>
<feature type="transmembrane region" description="Helical" evidence="5">
    <location>
        <begin position="135"/>
        <end position="164"/>
    </location>
</feature>
<feature type="transmembrane region" description="Helical" evidence="5">
    <location>
        <begin position="298"/>
        <end position="319"/>
    </location>
</feature>
<dbReference type="EMBL" id="AP024597">
    <property type="protein sequence ID" value="BCU69655.1"/>
    <property type="molecule type" value="Genomic_DNA"/>
</dbReference>
<feature type="transmembrane region" description="Helical" evidence="5">
    <location>
        <begin position="408"/>
        <end position="429"/>
    </location>
</feature>
<evidence type="ECO:0000256" key="4">
    <source>
        <dbReference type="ARBA" id="ARBA00023136"/>
    </source>
</evidence>
<comment type="subcellular location">
    <subcellularLocation>
        <location evidence="1">Membrane</location>
        <topology evidence="1">Multi-pass membrane protein</topology>
    </subcellularLocation>
</comment>
<dbReference type="InterPro" id="IPR050367">
    <property type="entry name" value="APC_superfamily"/>
</dbReference>
<feature type="transmembrane region" description="Helical" evidence="5">
    <location>
        <begin position="20"/>
        <end position="42"/>
    </location>
</feature>
<feature type="transmembrane region" description="Helical" evidence="5">
    <location>
        <begin position="351"/>
        <end position="369"/>
    </location>
</feature>
<protein>
    <recommendedName>
        <fullName evidence="8">Amino acid permease-associated region</fullName>
    </recommendedName>
</protein>
<dbReference type="AlphaFoldDB" id="A0A8D5U533"/>
<dbReference type="GO" id="GO:0016020">
    <property type="term" value="C:membrane"/>
    <property type="evidence" value="ECO:0007669"/>
    <property type="project" value="UniProtKB-SubCell"/>
</dbReference>
<evidence type="ECO:0000256" key="1">
    <source>
        <dbReference type="ARBA" id="ARBA00004141"/>
    </source>
</evidence>
<keyword evidence="7" id="KW-1185">Reference proteome</keyword>
<sequence>MKFLRESSGFVREFNAFDAFALNFSFLGPAAGVAYPLFVSAFLPEASWTVSVLLGALLMTPLVLNYYLLTVLIPRSGGDYVFVSRALGPYAGTILGMSLVMAFSMGFPVLAMLEVLMVIVPGLQSLGYVLRDKALFAVASSILSTPLYLFSVTTVVILSIFALSISEKVFVKTFRYLTVLQIIGTLIMLGGLFGAGGHAVASDLNLNAQTLSLSSMFVLSMFAFANAPAFFAGEIKKSRKSFLAGYLISYAVATLLALLLVIGIERLFGKAQYINYVLNGWDLPLSTSSLLSFGVYPFLNLPLIVLFLVVSSLSWYVLYAMINVGASSRVLFSLSFDRVLPSFFAEIRRGIPVYSVTFTLVLSMLFNYIEVYLGYSVSFAVDGLWFVIWNYLVVAIASIKYGREDRRIMVTAIASLMSLVLVVIMSVVYGLVDRPFGSVIFEGNTVFDFVTIMIPPIVGSTVYFVAQKVRKRQGIELKEVYKEIPPE</sequence>
<name>A0A8D5U533_9CREN</name>
<accession>A0A8D5U533</accession>
<dbReference type="PIRSF" id="PIRSF006060">
    <property type="entry name" value="AA_transporter"/>
    <property type="match status" value="1"/>
</dbReference>
<feature type="transmembrane region" description="Helical" evidence="5">
    <location>
        <begin position="48"/>
        <end position="69"/>
    </location>
</feature>
<evidence type="ECO:0000313" key="6">
    <source>
        <dbReference type="EMBL" id="BCU69655.1"/>
    </source>
</evidence>
<feature type="transmembrane region" description="Helical" evidence="5">
    <location>
        <begin position="449"/>
        <end position="466"/>
    </location>
</feature>
<dbReference type="PANTHER" id="PTHR42770:SF7">
    <property type="entry name" value="MEMBRANE PROTEIN"/>
    <property type="match status" value="1"/>
</dbReference>
<dbReference type="KEGG" id="csty:KN1_09520"/>
<dbReference type="Gene3D" id="1.20.1740.10">
    <property type="entry name" value="Amino acid/polyamine transporter I"/>
    <property type="match status" value="1"/>
</dbReference>
<evidence type="ECO:0000313" key="7">
    <source>
        <dbReference type="Proteomes" id="UP000825123"/>
    </source>
</evidence>
<evidence type="ECO:0000256" key="5">
    <source>
        <dbReference type="SAM" id="Phobius"/>
    </source>
</evidence>
<evidence type="ECO:0008006" key="8">
    <source>
        <dbReference type="Google" id="ProtNLM"/>
    </source>
</evidence>
<feature type="transmembrane region" description="Helical" evidence="5">
    <location>
        <begin position="243"/>
        <end position="264"/>
    </location>
</feature>
<evidence type="ECO:0000256" key="3">
    <source>
        <dbReference type="ARBA" id="ARBA00022989"/>
    </source>
</evidence>
<gene>
    <name evidence="6" type="ORF">KN1_09520</name>
</gene>
<dbReference type="PANTHER" id="PTHR42770">
    <property type="entry name" value="AMINO ACID TRANSPORTER-RELATED"/>
    <property type="match status" value="1"/>
</dbReference>
<dbReference type="GeneID" id="66162701"/>
<feature type="transmembrane region" description="Helical" evidence="5">
    <location>
        <begin position="213"/>
        <end position="231"/>
    </location>
</feature>
<reference evidence="6 7" key="1">
    <citation type="submission" date="2021-04" db="EMBL/GenBank/DDBJ databases">
        <title>Complete genome sequence of Stygiolobus sp. KN-1.</title>
        <authorList>
            <person name="Nakamura K."/>
            <person name="Sakai H."/>
            <person name="Kurosawa N."/>
        </authorList>
    </citation>
    <scope>NUCLEOTIDE SEQUENCE [LARGE SCALE GENOMIC DNA]</scope>
    <source>
        <strain evidence="6 7">KN-1</strain>
    </source>
</reference>
<organism evidence="6 7">
    <name type="scientific">Stygiolobus caldivivus</name>
    <dbReference type="NCBI Taxonomy" id="2824673"/>
    <lineage>
        <taxon>Archaea</taxon>
        <taxon>Thermoproteota</taxon>
        <taxon>Thermoprotei</taxon>
        <taxon>Sulfolobales</taxon>
        <taxon>Sulfolobaceae</taxon>
        <taxon>Stygiolobus</taxon>
    </lineage>
</organism>
<dbReference type="Proteomes" id="UP000825123">
    <property type="component" value="Chromosome"/>
</dbReference>
<feature type="transmembrane region" description="Helical" evidence="5">
    <location>
        <begin position="375"/>
        <end position="396"/>
    </location>
</feature>